<proteinExistence type="predicted"/>
<gene>
    <name evidence="2" type="ORF">NQ314_017695</name>
</gene>
<dbReference type="EMBL" id="JANEYF010004952">
    <property type="protein sequence ID" value="KAJ8929588.1"/>
    <property type="molecule type" value="Genomic_DNA"/>
</dbReference>
<feature type="domain" description="Integrase zinc-binding" evidence="1">
    <location>
        <begin position="45"/>
        <end position="103"/>
    </location>
</feature>
<protein>
    <recommendedName>
        <fullName evidence="1">Integrase zinc-binding domain-containing protein</fullName>
    </recommendedName>
</protein>
<evidence type="ECO:0000313" key="3">
    <source>
        <dbReference type="Proteomes" id="UP001162156"/>
    </source>
</evidence>
<comment type="caution">
    <text evidence="2">The sequence shown here is derived from an EMBL/GenBank/DDBJ whole genome shotgun (WGS) entry which is preliminary data.</text>
</comment>
<evidence type="ECO:0000259" key="1">
    <source>
        <dbReference type="Pfam" id="PF17921"/>
    </source>
</evidence>
<reference evidence="2" key="1">
    <citation type="journal article" date="2023" name="Insect Mol. Biol.">
        <title>Genome sequencing provides insights into the evolution of gene families encoding plant cell wall-degrading enzymes in longhorned beetles.</title>
        <authorList>
            <person name="Shin N.R."/>
            <person name="Okamura Y."/>
            <person name="Kirsch R."/>
            <person name="Pauchet Y."/>
        </authorList>
    </citation>
    <scope>NUCLEOTIDE SEQUENCE</scope>
    <source>
        <strain evidence="2">RBIC_L_NR</strain>
    </source>
</reference>
<organism evidence="2 3">
    <name type="scientific">Rhamnusium bicolor</name>
    <dbReference type="NCBI Taxonomy" id="1586634"/>
    <lineage>
        <taxon>Eukaryota</taxon>
        <taxon>Metazoa</taxon>
        <taxon>Ecdysozoa</taxon>
        <taxon>Arthropoda</taxon>
        <taxon>Hexapoda</taxon>
        <taxon>Insecta</taxon>
        <taxon>Pterygota</taxon>
        <taxon>Neoptera</taxon>
        <taxon>Endopterygota</taxon>
        <taxon>Coleoptera</taxon>
        <taxon>Polyphaga</taxon>
        <taxon>Cucujiformia</taxon>
        <taxon>Chrysomeloidea</taxon>
        <taxon>Cerambycidae</taxon>
        <taxon>Lepturinae</taxon>
        <taxon>Rhagiini</taxon>
        <taxon>Rhamnusium</taxon>
    </lineage>
</organism>
<evidence type="ECO:0000313" key="2">
    <source>
        <dbReference type="EMBL" id="KAJ8929588.1"/>
    </source>
</evidence>
<dbReference type="InterPro" id="IPR052160">
    <property type="entry name" value="Gypsy_RT_Integrase-like"/>
</dbReference>
<keyword evidence="3" id="KW-1185">Reference proteome</keyword>
<sequence>MRDKIQTDPLHFPSWRIVGSSLYKYVEHNNFPGLSEGQDNWKRVIPKGERKEILLRCHDDPCSGHSGIFKTFERVSQHYYWPKMKAGISKYVRSCVICCKNKSEQKKPAGLLAPRRVVDRPFQVVSCDLIGPLPRSNRGFKFILVIKDDIQPVRFDIEQNVLARDRSGAFQELYAEVKRRLEKAAEKNKRYYDLRHRDVTYGLGARVYRKNFVLSDAAKYYSSKLAPKYVGPFIISKKVSPWTYELKDVDGRFRETWHAKDLKPSPE</sequence>
<dbReference type="Proteomes" id="UP001162156">
    <property type="component" value="Unassembled WGS sequence"/>
</dbReference>
<dbReference type="Gene3D" id="1.10.340.70">
    <property type="match status" value="1"/>
</dbReference>
<dbReference type="InterPro" id="IPR041588">
    <property type="entry name" value="Integrase_H2C2"/>
</dbReference>
<accession>A0AAV8WSN7</accession>
<dbReference type="FunFam" id="1.10.340.70:FF:000001">
    <property type="entry name" value="Retrovirus-related Pol polyprotein from transposon gypsy-like Protein"/>
    <property type="match status" value="1"/>
</dbReference>
<dbReference type="PANTHER" id="PTHR47266">
    <property type="entry name" value="ENDONUCLEASE-RELATED"/>
    <property type="match status" value="1"/>
</dbReference>
<dbReference type="AlphaFoldDB" id="A0AAV8WSN7"/>
<dbReference type="Pfam" id="PF17921">
    <property type="entry name" value="Integrase_H2C2"/>
    <property type="match status" value="1"/>
</dbReference>
<name>A0AAV8WSN7_9CUCU</name>